<accession>A0A2T0K781</accession>
<dbReference type="AlphaFoldDB" id="A0A2T0K781"/>
<dbReference type="SUPFAM" id="SSF55729">
    <property type="entry name" value="Acyl-CoA N-acyltransferases (Nat)"/>
    <property type="match status" value="1"/>
</dbReference>
<dbReference type="Gene3D" id="3.40.630.30">
    <property type="match status" value="1"/>
</dbReference>
<dbReference type="Pfam" id="PF00583">
    <property type="entry name" value="Acetyltransf_1"/>
    <property type="match status" value="1"/>
</dbReference>
<organism evidence="2 3">
    <name type="scientific">Actinoplanes italicus</name>
    <dbReference type="NCBI Taxonomy" id="113567"/>
    <lineage>
        <taxon>Bacteria</taxon>
        <taxon>Bacillati</taxon>
        <taxon>Actinomycetota</taxon>
        <taxon>Actinomycetes</taxon>
        <taxon>Micromonosporales</taxon>
        <taxon>Micromonosporaceae</taxon>
        <taxon>Actinoplanes</taxon>
    </lineage>
</organism>
<dbReference type="PROSITE" id="PS51186">
    <property type="entry name" value="GNAT"/>
    <property type="match status" value="1"/>
</dbReference>
<feature type="domain" description="N-acetyltransferase" evidence="1">
    <location>
        <begin position="116"/>
        <end position="255"/>
    </location>
</feature>
<dbReference type="GO" id="GO:0016747">
    <property type="term" value="F:acyltransferase activity, transferring groups other than amino-acyl groups"/>
    <property type="evidence" value="ECO:0007669"/>
    <property type="project" value="InterPro"/>
</dbReference>
<evidence type="ECO:0000313" key="3">
    <source>
        <dbReference type="Proteomes" id="UP000239415"/>
    </source>
</evidence>
<evidence type="ECO:0000259" key="1">
    <source>
        <dbReference type="PROSITE" id="PS51186"/>
    </source>
</evidence>
<dbReference type="Proteomes" id="UP000239415">
    <property type="component" value="Unassembled WGS sequence"/>
</dbReference>
<gene>
    <name evidence="2" type="ORF">CLV67_1112</name>
</gene>
<dbReference type="InterPro" id="IPR000182">
    <property type="entry name" value="GNAT_dom"/>
</dbReference>
<keyword evidence="3" id="KW-1185">Reference proteome</keyword>
<comment type="caution">
    <text evidence="2">The sequence shown here is derived from an EMBL/GenBank/DDBJ whole genome shotgun (WGS) entry which is preliminary data.</text>
</comment>
<evidence type="ECO:0000313" key="2">
    <source>
        <dbReference type="EMBL" id="PRX18855.1"/>
    </source>
</evidence>
<reference evidence="2 3" key="1">
    <citation type="submission" date="2018-03" db="EMBL/GenBank/DDBJ databases">
        <title>Genomic Encyclopedia of Archaeal and Bacterial Type Strains, Phase II (KMG-II): from individual species to whole genera.</title>
        <authorList>
            <person name="Goeker M."/>
        </authorList>
    </citation>
    <scope>NUCLEOTIDE SEQUENCE [LARGE SCALE GENOMIC DNA]</scope>
    <source>
        <strain evidence="2 3">DSM 43146</strain>
    </source>
</reference>
<sequence>MLLALTDATDPALARRYDMDAATIGEVVVTSRPGPDMAFWCQAVGFEAPPTAGLIEEIVAHFRARDVEVARFVLPAYAETPEWPAIAEKHGLTAGETGLKLAMRAPLPYFTPHTDLRTARIAPDERERWATLMWGVFDMEFEANIAVTVSALDDPAFEAYACWDGDEMVATGLVWLGPDSAHLSSGATLASHRRRGAQQALLAARVEAARRAGCSLVVNESGVAAEGYNDSARNQIRVGFTPQYSRRTWTWTAEA</sequence>
<protein>
    <recommendedName>
        <fullName evidence="1">N-acetyltransferase domain-containing protein</fullName>
    </recommendedName>
</protein>
<name>A0A2T0K781_9ACTN</name>
<dbReference type="EMBL" id="PVMZ01000011">
    <property type="protein sequence ID" value="PRX18855.1"/>
    <property type="molecule type" value="Genomic_DNA"/>
</dbReference>
<dbReference type="InterPro" id="IPR016181">
    <property type="entry name" value="Acyl_CoA_acyltransferase"/>
</dbReference>
<proteinExistence type="predicted"/>